<protein>
    <recommendedName>
        <fullName evidence="5">tRNA-binding domain-containing protein</fullName>
    </recommendedName>
</protein>
<feature type="region of interest" description="Disordered" evidence="4">
    <location>
        <begin position="87"/>
        <end position="107"/>
    </location>
</feature>
<reference evidence="6 7" key="1">
    <citation type="journal article" date="2016" name="Nat. Commun.">
        <title>Thousands of microbial genomes shed light on interconnected biogeochemical processes in an aquifer system.</title>
        <authorList>
            <person name="Anantharaman K."/>
            <person name="Brown C.T."/>
            <person name="Hug L.A."/>
            <person name="Sharon I."/>
            <person name="Castelle C.J."/>
            <person name="Probst A.J."/>
            <person name="Thomas B.C."/>
            <person name="Singh A."/>
            <person name="Wilkins M.J."/>
            <person name="Karaoz U."/>
            <person name="Brodie E.L."/>
            <person name="Williams K.H."/>
            <person name="Hubbard S.S."/>
            <person name="Banfield J.F."/>
        </authorList>
    </citation>
    <scope>NUCLEOTIDE SEQUENCE [LARGE SCALE GENOMIC DNA]</scope>
</reference>
<comment type="caution">
    <text evidence="6">The sequence shown here is derived from an EMBL/GenBank/DDBJ whole genome shotgun (WGS) entry which is preliminary data.</text>
</comment>
<name>A0A1F8EWZ8_9BACT</name>
<dbReference type="InterPro" id="IPR002547">
    <property type="entry name" value="tRNA-bd_dom"/>
</dbReference>
<dbReference type="PANTHER" id="PTHR11586:SF37">
    <property type="entry name" value="TRNA-BINDING DOMAIN-CONTAINING PROTEIN"/>
    <property type="match status" value="1"/>
</dbReference>
<gene>
    <name evidence="6" type="ORF">A2831_01500</name>
</gene>
<dbReference type="InterPro" id="IPR051270">
    <property type="entry name" value="Tyrosine-tRNA_ligase_regulator"/>
</dbReference>
<dbReference type="EMBL" id="MGJI01000009">
    <property type="protein sequence ID" value="OGN05395.1"/>
    <property type="molecule type" value="Genomic_DNA"/>
</dbReference>
<dbReference type="GO" id="GO:0000049">
    <property type="term" value="F:tRNA binding"/>
    <property type="evidence" value="ECO:0007669"/>
    <property type="project" value="UniProtKB-UniRule"/>
</dbReference>
<dbReference type="PROSITE" id="PS50886">
    <property type="entry name" value="TRBD"/>
    <property type="match status" value="1"/>
</dbReference>
<evidence type="ECO:0000256" key="2">
    <source>
        <dbReference type="ARBA" id="ARBA00022884"/>
    </source>
</evidence>
<evidence type="ECO:0000256" key="3">
    <source>
        <dbReference type="PROSITE-ProRule" id="PRU00209"/>
    </source>
</evidence>
<dbReference type="PANTHER" id="PTHR11586">
    <property type="entry name" value="TRNA-AMINOACYLATION COFACTOR ARC1 FAMILY MEMBER"/>
    <property type="match status" value="1"/>
</dbReference>
<evidence type="ECO:0000313" key="7">
    <source>
        <dbReference type="Proteomes" id="UP000177507"/>
    </source>
</evidence>
<dbReference type="SUPFAM" id="SSF50249">
    <property type="entry name" value="Nucleic acid-binding proteins"/>
    <property type="match status" value="1"/>
</dbReference>
<dbReference type="InterPro" id="IPR012340">
    <property type="entry name" value="NA-bd_OB-fold"/>
</dbReference>
<dbReference type="AlphaFoldDB" id="A0A1F8EWZ8"/>
<keyword evidence="2 3" id="KW-0694">RNA-binding</keyword>
<feature type="domain" description="TRNA-binding" evidence="5">
    <location>
        <begin position="6"/>
        <end position="107"/>
    </location>
</feature>
<dbReference type="STRING" id="1802668.A2831_01500"/>
<sequence>MITIEDFKKLNIVVGTIESVDEIEGSEKLYKFVVNIGTEARQILGGLKLPYPKEELVGKQVLILANIEPRMLMGFESQGMILCASDSDDKPVITQPLSPVPDGSAIR</sequence>
<accession>A0A1F8EWZ8</accession>
<proteinExistence type="predicted"/>
<keyword evidence="1 3" id="KW-0820">tRNA-binding</keyword>
<evidence type="ECO:0000256" key="1">
    <source>
        <dbReference type="ARBA" id="ARBA00022555"/>
    </source>
</evidence>
<evidence type="ECO:0000256" key="4">
    <source>
        <dbReference type="SAM" id="MobiDB-lite"/>
    </source>
</evidence>
<evidence type="ECO:0000313" key="6">
    <source>
        <dbReference type="EMBL" id="OGN05395.1"/>
    </source>
</evidence>
<dbReference type="Gene3D" id="2.40.50.140">
    <property type="entry name" value="Nucleic acid-binding proteins"/>
    <property type="match status" value="1"/>
</dbReference>
<dbReference type="Proteomes" id="UP000177507">
    <property type="component" value="Unassembled WGS sequence"/>
</dbReference>
<evidence type="ECO:0000259" key="5">
    <source>
        <dbReference type="PROSITE" id="PS50886"/>
    </source>
</evidence>
<organism evidence="6 7">
    <name type="scientific">Candidatus Yanofskybacteria bacterium RIFCSPHIGHO2_01_FULL_44_17</name>
    <dbReference type="NCBI Taxonomy" id="1802668"/>
    <lineage>
        <taxon>Bacteria</taxon>
        <taxon>Candidatus Yanofskyibacteriota</taxon>
    </lineage>
</organism>
<dbReference type="Pfam" id="PF01588">
    <property type="entry name" value="tRNA_bind"/>
    <property type="match status" value="1"/>
</dbReference>